<name>A0A3M2HLY6_9GAMM</name>
<protein>
    <submittedName>
        <fullName evidence="2">Biliverdin-producing heme oxygenase</fullName>
    </submittedName>
</protein>
<feature type="region of interest" description="Disordered" evidence="1">
    <location>
        <begin position="1"/>
        <end position="20"/>
    </location>
</feature>
<proteinExistence type="predicted"/>
<dbReference type="GO" id="GO:0006788">
    <property type="term" value="P:heme oxidation"/>
    <property type="evidence" value="ECO:0007669"/>
    <property type="project" value="InterPro"/>
</dbReference>
<dbReference type="OrthoDB" id="9149607at2"/>
<dbReference type="RefSeq" id="WP_122101979.1">
    <property type="nucleotide sequence ID" value="NZ_RFLY01000014.1"/>
</dbReference>
<comment type="caution">
    <text evidence="2">The sequence shown here is derived from an EMBL/GenBank/DDBJ whole genome shotgun (WGS) entry which is preliminary data.</text>
</comment>
<evidence type="ECO:0000256" key="1">
    <source>
        <dbReference type="SAM" id="MobiDB-lite"/>
    </source>
</evidence>
<dbReference type="Proteomes" id="UP000275012">
    <property type="component" value="Unassembled WGS sequence"/>
</dbReference>
<dbReference type="InterPro" id="IPR016053">
    <property type="entry name" value="Haem_Oase-like"/>
</dbReference>
<evidence type="ECO:0000313" key="3">
    <source>
        <dbReference type="Proteomes" id="UP000275012"/>
    </source>
</evidence>
<dbReference type="Gene3D" id="1.20.910.10">
    <property type="entry name" value="Heme oxygenase-like"/>
    <property type="match status" value="1"/>
</dbReference>
<accession>A0A3M2HLY6</accession>
<dbReference type="AlphaFoldDB" id="A0A3M2HLY6"/>
<keyword evidence="3" id="KW-1185">Reference proteome</keyword>
<gene>
    <name evidence="2" type="ORF">EBB59_09790</name>
</gene>
<organism evidence="2 3">
    <name type="scientific">Solilutibacter pythonis</name>
    <dbReference type="NCBI Taxonomy" id="2483112"/>
    <lineage>
        <taxon>Bacteria</taxon>
        <taxon>Pseudomonadati</taxon>
        <taxon>Pseudomonadota</taxon>
        <taxon>Gammaproteobacteria</taxon>
        <taxon>Lysobacterales</taxon>
        <taxon>Lysobacteraceae</taxon>
        <taxon>Solilutibacter</taxon>
    </lineage>
</organism>
<dbReference type="GO" id="GO:0004392">
    <property type="term" value="F:heme oxygenase (decyclizing) activity"/>
    <property type="evidence" value="ECO:0007669"/>
    <property type="project" value="InterPro"/>
</dbReference>
<sequence>MTDPMPSPFSKQLKEATRETHDALDQTIMRSEPFASRAHYGRFLRMQYLFHRDIAPLFAHAGLRARVADLTERQRLEALRQDMRDLDIPVPEDTAAVIDADMPLPAALGWFYVAEGSNLGAAILFKQAARLGLGANFGARHLAAHPDGRAPHWRAFTQVLDSEPLDEAARAEATEAARTAFRRVHAHAAHCFA</sequence>
<dbReference type="SUPFAM" id="SSF48613">
    <property type="entry name" value="Heme oxygenase-like"/>
    <property type="match status" value="1"/>
</dbReference>
<dbReference type="EMBL" id="RFLY01000014">
    <property type="protein sequence ID" value="RMH90736.1"/>
    <property type="molecule type" value="Genomic_DNA"/>
</dbReference>
<evidence type="ECO:0000313" key="2">
    <source>
        <dbReference type="EMBL" id="RMH90736.1"/>
    </source>
</evidence>
<reference evidence="2 3" key="1">
    <citation type="submission" date="2018-10" db="EMBL/GenBank/DDBJ databases">
        <title>Proposal of Lysobacter pythonis sp. nov. isolated from royal pythons (Python regius).</title>
        <authorList>
            <person name="Hans-Juergen B."/>
            <person name="Huptas C."/>
            <person name="Sandra B."/>
            <person name="Igor L."/>
            <person name="Joachim S."/>
            <person name="Siegfried S."/>
            <person name="Mareike W."/>
            <person name="Peter K."/>
        </authorList>
    </citation>
    <scope>NUCLEOTIDE SEQUENCE [LARGE SCALE GENOMIC DNA]</scope>
    <source>
        <strain evidence="2 3">4284/11</strain>
    </source>
</reference>
<dbReference type="Pfam" id="PF01126">
    <property type="entry name" value="Heme_oxygenase"/>
    <property type="match status" value="1"/>
</dbReference>
<dbReference type="CDD" id="cd19166">
    <property type="entry name" value="HemeO-bac"/>
    <property type="match status" value="1"/>
</dbReference>
<dbReference type="InterPro" id="IPR016084">
    <property type="entry name" value="Haem_Oase-like_multi-hlx"/>
</dbReference>